<dbReference type="InterPro" id="IPR007527">
    <property type="entry name" value="Znf_SWIM"/>
</dbReference>
<name>A0AAW2S4N8_SESRA</name>
<reference evidence="6" key="2">
    <citation type="journal article" date="2024" name="Plant">
        <title>Genomic evolution and insights into agronomic trait innovations of Sesamum species.</title>
        <authorList>
            <person name="Miao H."/>
            <person name="Wang L."/>
            <person name="Qu L."/>
            <person name="Liu H."/>
            <person name="Sun Y."/>
            <person name="Le M."/>
            <person name="Wang Q."/>
            <person name="Wei S."/>
            <person name="Zheng Y."/>
            <person name="Lin W."/>
            <person name="Duan Y."/>
            <person name="Cao H."/>
            <person name="Xiong S."/>
            <person name="Wang X."/>
            <person name="Wei L."/>
            <person name="Li C."/>
            <person name="Ma Q."/>
            <person name="Ju M."/>
            <person name="Zhao R."/>
            <person name="Li G."/>
            <person name="Mu C."/>
            <person name="Tian Q."/>
            <person name="Mei H."/>
            <person name="Zhang T."/>
            <person name="Gao T."/>
            <person name="Zhang H."/>
        </authorList>
    </citation>
    <scope>NUCLEOTIDE SEQUENCE</scope>
    <source>
        <strain evidence="6">G02</strain>
    </source>
</reference>
<reference evidence="6" key="1">
    <citation type="submission" date="2020-06" db="EMBL/GenBank/DDBJ databases">
        <authorList>
            <person name="Li T."/>
            <person name="Hu X."/>
            <person name="Zhang T."/>
            <person name="Song X."/>
            <person name="Zhang H."/>
            <person name="Dai N."/>
            <person name="Sheng W."/>
            <person name="Hou X."/>
            <person name="Wei L."/>
        </authorList>
    </citation>
    <scope>NUCLEOTIDE SEQUENCE</scope>
    <source>
        <strain evidence="6">G02</strain>
        <tissue evidence="6">Leaf</tissue>
    </source>
</reference>
<keyword evidence="1" id="KW-0479">Metal-binding</keyword>
<comment type="caution">
    <text evidence="6">The sequence shown here is derived from an EMBL/GenBank/DDBJ whole genome shotgun (WGS) entry which is preliminary data.</text>
</comment>
<dbReference type="SMART" id="SM00575">
    <property type="entry name" value="ZnF_PMZ"/>
    <property type="match status" value="1"/>
</dbReference>
<dbReference type="AlphaFoldDB" id="A0AAW2S4N8"/>
<evidence type="ECO:0000256" key="1">
    <source>
        <dbReference type="ARBA" id="ARBA00022723"/>
    </source>
</evidence>
<accession>A0AAW2S4N8</accession>
<evidence type="ECO:0000313" key="6">
    <source>
        <dbReference type="EMBL" id="KAL0387407.1"/>
    </source>
</evidence>
<dbReference type="GO" id="GO:0008270">
    <property type="term" value="F:zinc ion binding"/>
    <property type="evidence" value="ECO:0007669"/>
    <property type="project" value="UniProtKB-KW"/>
</dbReference>
<feature type="domain" description="SWIM-type" evidence="5">
    <location>
        <begin position="47"/>
        <end position="79"/>
    </location>
</feature>
<evidence type="ECO:0000256" key="4">
    <source>
        <dbReference type="PROSITE-ProRule" id="PRU00325"/>
    </source>
</evidence>
<dbReference type="PROSITE" id="PS50966">
    <property type="entry name" value="ZF_SWIM"/>
    <property type="match status" value="1"/>
</dbReference>
<organism evidence="6">
    <name type="scientific">Sesamum radiatum</name>
    <name type="common">Black benniseed</name>
    <dbReference type="NCBI Taxonomy" id="300843"/>
    <lineage>
        <taxon>Eukaryota</taxon>
        <taxon>Viridiplantae</taxon>
        <taxon>Streptophyta</taxon>
        <taxon>Embryophyta</taxon>
        <taxon>Tracheophyta</taxon>
        <taxon>Spermatophyta</taxon>
        <taxon>Magnoliopsida</taxon>
        <taxon>eudicotyledons</taxon>
        <taxon>Gunneridae</taxon>
        <taxon>Pentapetalae</taxon>
        <taxon>asterids</taxon>
        <taxon>lamiids</taxon>
        <taxon>Lamiales</taxon>
        <taxon>Pedaliaceae</taxon>
        <taxon>Sesamum</taxon>
    </lineage>
</organism>
<dbReference type="EMBL" id="JACGWJ010000011">
    <property type="protein sequence ID" value="KAL0387407.1"/>
    <property type="molecule type" value="Genomic_DNA"/>
</dbReference>
<keyword evidence="2 4" id="KW-0863">Zinc-finger</keyword>
<dbReference type="Pfam" id="PF04434">
    <property type="entry name" value="SWIM"/>
    <property type="match status" value="1"/>
</dbReference>
<keyword evidence="3" id="KW-0862">Zinc</keyword>
<proteinExistence type="predicted"/>
<evidence type="ECO:0000256" key="3">
    <source>
        <dbReference type="ARBA" id="ARBA00022833"/>
    </source>
</evidence>
<dbReference type="PANTHER" id="PTHR31973">
    <property type="entry name" value="POLYPROTEIN, PUTATIVE-RELATED"/>
    <property type="match status" value="1"/>
</dbReference>
<protein>
    <recommendedName>
        <fullName evidence="5">SWIM-type domain-containing protein</fullName>
    </recommendedName>
</protein>
<evidence type="ECO:0000256" key="2">
    <source>
        <dbReference type="ARBA" id="ARBA00022771"/>
    </source>
</evidence>
<sequence>MKGSKWSGIPVPNVVKELNNIKEESRKCHLLVAGEHEFEVQDQSINYIVNLREKTCNCQVWDKSEIPCGHATLGINYRKEDVESYCDSRFSLDKYMKAYKYSIHPVPDQTFWPVGVDITYTTLLPPIIKRMPDRPKKSRRKEPCKAPNAIKRSSIVRCKACNELGHNRITCPSIQVRNSRRDSNLHVPLSQLTKKCRKSKGEAEALIGRKRKVALSQPQVQVSSSQPLSTTKGTFNAFCKLILTTATILTSWSNISTSKFLKRDRNLPTKGNKAKMHFTPLCFVKKLKVPCVFEIG</sequence>
<evidence type="ECO:0000259" key="5">
    <source>
        <dbReference type="PROSITE" id="PS50966"/>
    </source>
</evidence>
<dbReference type="InterPro" id="IPR006564">
    <property type="entry name" value="Znf_PMZ"/>
</dbReference>
<dbReference type="PANTHER" id="PTHR31973:SF187">
    <property type="entry name" value="MUTATOR TRANSPOSASE MUDRA PROTEIN"/>
    <property type="match status" value="1"/>
</dbReference>
<gene>
    <name evidence="6" type="ORF">Sradi_2622500</name>
</gene>